<dbReference type="Proteomes" id="UP000827517">
    <property type="component" value="Segment"/>
</dbReference>
<reference evidence="1" key="1">
    <citation type="submission" date="2021-07" db="EMBL/GenBank/DDBJ databases">
        <authorList>
            <person name="Roth S.J."/>
            <person name="Krukonis G.P."/>
            <person name="Delesalle V.A."/>
        </authorList>
    </citation>
    <scope>NUCLEOTIDE SEQUENCE</scope>
</reference>
<proteinExistence type="predicted"/>
<gene>
    <name evidence="1" type="primary">35</name>
    <name evidence="1" type="ORF">AH04_35</name>
</gene>
<evidence type="ECO:0000313" key="2">
    <source>
        <dbReference type="Proteomes" id="UP000827517"/>
    </source>
</evidence>
<dbReference type="KEGG" id="vg:77943927"/>
<sequence>MQTQLVSLTIGPIVEHYLETTPLSQGIIGIQVPGFITVDDLNKLVTELFALGIGTSEMQTVIIPPPQLGTFDASKKADVESIGGRVFRDRNDGIRYNRVYIALYWDDLGKLNSMRHDIFFQVEERQVGGYQVSITDNREFGGDKVVYGNQLKSVIGTLASQSEDKPVDMLFSLKSLMLRKPDDFWIEFPEFTDEKLMAANLLKYVQDNEQIFTNVIWVIKDRISKGTFGVGIILEFPKCLNIRVIMTDGPRGKFVRIQVGMTFFFFSIDRPIIHDWVKLMINQLEAHMNAYLLAKENEVR</sequence>
<accession>A0AAE7X0G6</accession>
<dbReference type="GeneID" id="77943927"/>
<evidence type="ECO:0000313" key="1">
    <source>
        <dbReference type="EMBL" id="QZA70522.1"/>
    </source>
</evidence>
<organism evidence="1 2">
    <name type="scientific">Erwinia phage AH04</name>
    <dbReference type="NCBI Taxonomy" id="2869569"/>
    <lineage>
        <taxon>Viruses</taxon>
        <taxon>Duplodnaviria</taxon>
        <taxon>Heunggongvirae</taxon>
        <taxon>Uroviricota</taxon>
        <taxon>Caudoviricetes</taxon>
        <taxon>Chimalliviridae</taxon>
        <taxon>Meadowvirus</taxon>
        <taxon>Meadowvirus AH04</taxon>
    </lineage>
</organism>
<dbReference type="RefSeq" id="YP_010667789.1">
    <property type="nucleotide sequence ID" value="NC_070952.1"/>
</dbReference>
<keyword evidence="2" id="KW-1185">Reference proteome</keyword>
<protein>
    <submittedName>
        <fullName evidence="1">Uncharacterized protein</fullName>
    </submittedName>
</protein>
<dbReference type="EMBL" id="MZ501267">
    <property type="protein sequence ID" value="QZA70522.1"/>
    <property type="molecule type" value="Genomic_DNA"/>
</dbReference>
<name>A0AAE7X0G6_9CAUD</name>